<dbReference type="PANTHER" id="PTHR11717">
    <property type="entry name" value="LOW MOLECULAR WEIGHT PROTEIN TYROSINE PHOSPHATASE"/>
    <property type="match status" value="1"/>
</dbReference>
<dbReference type="GO" id="GO:0004725">
    <property type="term" value="F:protein tyrosine phosphatase activity"/>
    <property type="evidence" value="ECO:0007669"/>
    <property type="project" value="InterPro"/>
</dbReference>
<dbReference type="InterPro" id="IPR017867">
    <property type="entry name" value="Tyr_phospatase_low_mol_wt"/>
</dbReference>
<evidence type="ECO:0000259" key="6">
    <source>
        <dbReference type="SMART" id="SM00226"/>
    </source>
</evidence>
<reference evidence="8 9" key="2">
    <citation type="journal article" date="2017" name="Genome Announc.">
        <title>Draft Genome Sequences of Four Alkaliphilic Bacteria Belonging to the Anaerobacillus Genus.</title>
        <authorList>
            <person name="Bassil N.M."/>
            <person name="Lloyd J.R."/>
        </authorList>
    </citation>
    <scope>NUCLEOTIDE SEQUENCE [LARGE SCALE GENOMIC DNA]</scope>
    <source>
        <strain evidence="8 9">NB2006</strain>
    </source>
</reference>
<dbReference type="SMART" id="SM00226">
    <property type="entry name" value="LMWPc"/>
    <property type="match status" value="1"/>
</dbReference>
<dbReference type="OrthoDB" id="9784339at2"/>
<dbReference type="PANTHER" id="PTHR11717:SF31">
    <property type="entry name" value="LOW MOLECULAR WEIGHT PROTEIN-TYROSINE-PHOSPHATASE ETP-RELATED"/>
    <property type="match status" value="1"/>
</dbReference>
<evidence type="ECO:0000256" key="2">
    <source>
        <dbReference type="ARBA" id="ARBA00022801"/>
    </source>
</evidence>
<evidence type="ECO:0000256" key="1">
    <source>
        <dbReference type="ARBA" id="ARBA00011063"/>
    </source>
</evidence>
<gene>
    <name evidence="8" type="ORF">AWH56_006360</name>
    <name evidence="7" type="ORF">AWH56_21625</name>
</gene>
<dbReference type="EMBL" id="CP063356">
    <property type="protein sequence ID" value="QOY37251.1"/>
    <property type="molecule type" value="Genomic_DNA"/>
</dbReference>
<evidence type="ECO:0000256" key="4">
    <source>
        <dbReference type="PIRSR" id="PIRSR617867-1"/>
    </source>
</evidence>
<dbReference type="EMBL" id="LQXD01000187">
    <property type="protein sequence ID" value="OIJ05899.1"/>
    <property type="molecule type" value="Genomic_DNA"/>
</dbReference>
<dbReference type="PRINTS" id="PR00719">
    <property type="entry name" value="LMWPTPASE"/>
</dbReference>
<name>A0A1S2L0B0_9BACI</name>
<dbReference type="InterPro" id="IPR036196">
    <property type="entry name" value="Ptyr_pPase_sf"/>
</dbReference>
<dbReference type="KEGG" id="aia:AWH56_006360"/>
<reference evidence="8 9" key="3">
    <citation type="journal article" date="2019" name="Int. J. Syst. Evol. Microbiol.">
        <title>Anaerobacillus isosaccharinicus sp. nov., an alkaliphilic bacterium which degrades isosaccharinic acid.</title>
        <authorList>
            <person name="Bassil N.M."/>
            <person name="Lloyd J.R."/>
        </authorList>
    </citation>
    <scope>NUCLEOTIDE SEQUENCE [LARGE SCALE GENOMIC DNA]</scope>
    <source>
        <strain evidence="8 9">NB2006</strain>
    </source>
</reference>
<feature type="active site" evidence="4">
    <location>
        <position position="14"/>
    </location>
</feature>
<feature type="active site" description="Nucleophile" evidence="4">
    <location>
        <position position="8"/>
    </location>
</feature>
<accession>A0A1S2L0B0</accession>
<protein>
    <submittedName>
        <fullName evidence="8">Low molecular weight protein arginine phosphatase</fullName>
    </submittedName>
</protein>
<dbReference type="SUPFAM" id="SSF52788">
    <property type="entry name" value="Phosphotyrosine protein phosphatases I"/>
    <property type="match status" value="1"/>
</dbReference>
<dbReference type="CDD" id="cd16344">
    <property type="entry name" value="LMWPAP"/>
    <property type="match status" value="1"/>
</dbReference>
<evidence type="ECO:0000313" key="7">
    <source>
        <dbReference type="EMBL" id="OIJ05899.1"/>
    </source>
</evidence>
<reference evidence="8" key="4">
    <citation type="submission" date="2020-10" db="EMBL/GenBank/DDBJ databases">
        <authorList>
            <person name="Bassil N.M."/>
            <person name="Lloyd J.R."/>
        </authorList>
    </citation>
    <scope>NUCLEOTIDE SEQUENCE</scope>
    <source>
        <strain evidence="8">NB2006</strain>
    </source>
</reference>
<feature type="coiled-coil region" evidence="5">
    <location>
        <begin position="115"/>
        <end position="179"/>
    </location>
</feature>
<keyword evidence="2" id="KW-0378">Hydrolase</keyword>
<evidence type="ECO:0000313" key="9">
    <source>
        <dbReference type="Proteomes" id="UP000180175"/>
    </source>
</evidence>
<evidence type="ECO:0000256" key="3">
    <source>
        <dbReference type="ARBA" id="ARBA00022912"/>
    </source>
</evidence>
<dbReference type="RefSeq" id="WP_071319001.1">
    <property type="nucleotide sequence ID" value="NZ_CP063356.2"/>
</dbReference>
<keyword evidence="3" id="KW-0904">Protein phosphatase</keyword>
<dbReference type="Proteomes" id="UP000180175">
    <property type="component" value="Chromosome"/>
</dbReference>
<dbReference type="InterPro" id="IPR050438">
    <property type="entry name" value="LMW_PTPase"/>
</dbReference>
<proteinExistence type="inferred from homology"/>
<dbReference type="AlphaFoldDB" id="A0A1S2L0B0"/>
<dbReference type="InterPro" id="IPR023485">
    <property type="entry name" value="Ptyr_pPase"/>
</dbReference>
<organism evidence="7 9">
    <name type="scientific">Anaerobacillus isosaccharinicus</name>
    <dbReference type="NCBI Taxonomy" id="1532552"/>
    <lineage>
        <taxon>Bacteria</taxon>
        <taxon>Bacillati</taxon>
        <taxon>Bacillota</taxon>
        <taxon>Bacilli</taxon>
        <taxon>Bacillales</taxon>
        <taxon>Bacillaceae</taxon>
        <taxon>Anaerobacillus</taxon>
    </lineage>
</organism>
<keyword evidence="9" id="KW-1185">Reference proteome</keyword>
<evidence type="ECO:0000313" key="8">
    <source>
        <dbReference type="EMBL" id="QOY37251.1"/>
    </source>
</evidence>
<feature type="domain" description="Phosphotyrosine protein phosphatase I" evidence="6">
    <location>
        <begin position="2"/>
        <end position="135"/>
    </location>
</feature>
<comment type="similarity">
    <text evidence="1">Belongs to the low molecular weight phosphotyrosine protein phosphatase family.</text>
</comment>
<reference evidence="7 9" key="1">
    <citation type="submission" date="2016-10" db="EMBL/GenBank/DDBJ databases">
        <title>Draft genome sequences of four alkaliphilic bacteria belonging to the Anaerobacillus genus.</title>
        <authorList>
            <person name="Bassil N.M."/>
            <person name="Lloyd J.R."/>
        </authorList>
    </citation>
    <scope>NUCLEOTIDE SEQUENCE [LARGE SCALE GENOMIC DNA]</scope>
    <source>
        <strain evidence="7 9">NB2006</strain>
    </source>
</reference>
<evidence type="ECO:0000256" key="5">
    <source>
        <dbReference type="SAM" id="Coils"/>
    </source>
</evidence>
<dbReference type="Gene3D" id="3.40.50.2300">
    <property type="match status" value="1"/>
</dbReference>
<sequence length="214" mass="24376">MKRFLFVCTGNTCRSPLAQALLKEKRPDALVKSAGVYALPGMNASGGTLEVLAEKGITLDHSSNQVSEELLNWADIVFTLTESHKATLIKQFPAFVDKIHTLKEFAYDKDIEGIRQQLQHHYAQLELKQAQFLQEHKEEIEELNRRTDLEAKKQLDHLTKALQNLIKEDRDAIERLENLMPCMDISDPFGGSVDVYRRTALEIEDAIDKMLARI</sequence>
<dbReference type="Pfam" id="PF01451">
    <property type="entry name" value="LMWPc"/>
    <property type="match status" value="1"/>
</dbReference>
<keyword evidence="5" id="KW-0175">Coiled coil</keyword>